<dbReference type="EMBL" id="CP159578">
    <property type="protein sequence ID" value="XCJ80640.1"/>
    <property type="molecule type" value="Genomic_DNA"/>
</dbReference>
<dbReference type="InterPro" id="IPR010352">
    <property type="entry name" value="DUF945"/>
</dbReference>
<organism evidence="1">
    <name type="scientific">Salinicola endophyticus</name>
    <dbReference type="NCBI Taxonomy" id="1949083"/>
    <lineage>
        <taxon>Bacteria</taxon>
        <taxon>Pseudomonadati</taxon>
        <taxon>Pseudomonadota</taxon>
        <taxon>Gammaproteobacteria</taxon>
        <taxon>Oceanospirillales</taxon>
        <taxon>Halomonadaceae</taxon>
        <taxon>Salinicola</taxon>
    </lineage>
</organism>
<gene>
    <name evidence="1" type="ORF">ABV408_05535</name>
</gene>
<dbReference type="Pfam" id="PF06097">
    <property type="entry name" value="DUF945"/>
    <property type="match status" value="1"/>
</dbReference>
<sequence>MRKWIGAGAAIVIVVGGGYLGAQAYSSHRFEQEMSQLVARLDASPQWQVERTDVDSGWFHSSGRLEARYLDDEIEPVVIEAPYQADHGLFETSFSGEGQVHIGDDRTLFGDLLESDGPLTWNGRFLTREQRMEATIALPGFSQQWTVPAGEVGGEFRPARPMQVDFSGLTLNLTQHADRVTLDGQAPRLQLQDAEANMLLENVAIEGAFQGDRQAFDQSLALTLPTITVVSPDGAKLVSHDSRYALDAKLDAKEMAMHLETRLGDTTMDDQQLGSGELAMTLDHVDGDAYRALAAALEARTSEIQAAAASDDQDAMAQALAPLKPQLAAIFAGSPRWAVDKLALKSPLMGVDMQGSGELQFDGDGMADWNLDTMDAETLDREVLKRLDGHFELKGAPPILLMSLGLPMSGGPLRIALDDGVMTLNDQQVPLVPGAAPAQP</sequence>
<accession>A0AB74UFH9</accession>
<name>A0AB74UFH9_9GAMM</name>
<reference evidence="1" key="1">
    <citation type="submission" date="2024-06" db="EMBL/GenBank/DDBJ databases">
        <title>Complete genome of Salinicola endophyticus HNIBRBA4755.</title>
        <authorList>
            <person name="Shin S.Y."/>
            <person name="Kang H."/>
            <person name="Song J."/>
        </authorList>
    </citation>
    <scope>NUCLEOTIDE SEQUENCE</scope>
    <source>
        <strain evidence="1">HNIBRBA4755</strain>
    </source>
</reference>
<protein>
    <submittedName>
        <fullName evidence="1">DUF945 family protein</fullName>
    </submittedName>
</protein>
<proteinExistence type="predicted"/>
<dbReference type="AlphaFoldDB" id="A0AB74UFH9"/>
<dbReference type="RefSeq" id="WP_353981461.1">
    <property type="nucleotide sequence ID" value="NZ_CP159578.1"/>
</dbReference>
<evidence type="ECO:0000313" key="1">
    <source>
        <dbReference type="EMBL" id="XCJ80640.1"/>
    </source>
</evidence>